<evidence type="ECO:0008006" key="3">
    <source>
        <dbReference type="Google" id="ProtNLM"/>
    </source>
</evidence>
<dbReference type="EMBL" id="KV440971">
    <property type="protein sequence ID" value="OAD80879.1"/>
    <property type="molecule type" value="Genomic_DNA"/>
</dbReference>
<protein>
    <recommendedName>
        <fullName evidence="3">Reverse transcriptase domain-containing protein</fullName>
    </recommendedName>
</protein>
<name>A0A167R5B2_PHYB8</name>
<dbReference type="GeneID" id="29001782"/>
<organism evidence="1 2">
    <name type="scientific">Phycomyces blakesleeanus (strain ATCC 8743b / DSM 1359 / FGSC 10004 / NBRC 33097 / NRRL 1555)</name>
    <dbReference type="NCBI Taxonomy" id="763407"/>
    <lineage>
        <taxon>Eukaryota</taxon>
        <taxon>Fungi</taxon>
        <taxon>Fungi incertae sedis</taxon>
        <taxon>Mucoromycota</taxon>
        <taxon>Mucoromycotina</taxon>
        <taxon>Mucoromycetes</taxon>
        <taxon>Mucorales</taxon>
        <taxon>Phycomycetaceae</taxon>
        <taxon>Phycomyces</taxon>
    </lineage>
</organism>
<dbReference type="AlphaFoldDB" id="A0A167R5B2"/>
<accession>A0A167R5B2</accession>
<dbReference type="RefSeq" id="XP_018298919.1">
    <property type="nucleotide sequence ID" value="XM_018440876.1"/>
</dbReference>
<evidence type="ECO:0000313" key="1">
    <source>
        <dbReference type="EMBL" id="OAD80879.1"/>
    </source>
</evidence>
<dbReference type="VEuPathDB" id="FungiDB:PHYBLDRAFT_61924"/>
<dbReference type="InParanoid" id="A0A167R5B2"/>
<proteinExistence type="predicted"/>
<reference evidence="2" key="1">
    <citation type="submission" date="2015-06" db="EMBL/GenBank/DDBJ databases">
        <title>Expansion of signal transduction pathways in fungi by whole-genome duplication.</title>
        <authorList>
            <consortium name="DOE Joint Genome Institute"/>
            <person name="Corrochano L.M."/>
            <person name="Kuo A."/>
            <person name="Marcet-Houben M."/>
            <person name="Polaino S."/>
            <person name="Salamov A."/>
            <person name="Villalobos J.M."/>
            <person name="Alvarez M.I."/>
            <person name="Avalos J."/>
            <person name="Benito E.P."/>
            <person name="Benoit I."/>
            <person name="Burger G."/>
            <person name="Camino L.P."/>
            <person name="Canovas D."/>
            <person name="Cerda-Olmedo E."/>
            <person name="Cheng J.-F."/>
            <person name="Dominguez A."/>
            <person name="Elias M."/>
            <person name="Eslava A.P."/>
            <person name="Glaser F."/>
            <person name="Grimwood J."/>
            <person name="Gutierrez G."/>
            <person name="Heitman J."/>
            <person name="Henrissat B."/>
            <person name="Iturriaga E.A."/>
            <person name="Lang B.F."/>
            <person name="Lavin J.L."/>
            <person name="Lee S."/>
            <person name="Li W."/>
            <person name="Lindquist E."/>
            <person name="Lopez-Garcia S."/>
            <person name="Luque E.M."/>
            <person name="Marcos A.T."/>
            <person name="Martin J."/>
            <person name="McCluskey K."/>
            <person name="Medina H.R."/>
            <person name="Miralles-Duran A."/>
            <person name="Miyazaki A."/>
            <person name="Munoz-Torres E."/>
            <person name="Oguiza J.A."/>
            <person name="Ohm R."/>
            <person name="Olmedo M."/>
            <person name="Orejas M."/>
            <person name="Ortiz-Castellanos L."/>
            <person name="Pisabarro A.G."/>
            <person name="Rodriguez-Romero J."/>
            <person name="Ruiz-Herrera J."/>
            <person name="Ruiz-Vazquez R."/>
            <person name="Sanz C."/>
            <person name="Schackwitz W."/>
            <person name="Schmutz J."/>
            <person name="Shahriari M."/>
            <person name="Shelest E."/>
            <person name="Silva-Franco F."/>
            <person name="Soanes D."/>
            <person name="Syed K."/>
            <person name="Tagua V.G."/>
            <person name="Talbot N.J."/>
            <person name="Thon M."/>
            <person name="De vries R.P."/>
            <person name="Wiebenga A."/>
            <person name="Yadav J.S."/>
            <person name="Braun E.L."/>
            <person name="Baker S."/>
            <person name="Garre V."/>
            <person name="Horwitz B."/>
            <person name="Torres-Martinez S."/>
            <person name="Idnurm A."/>
            <person name="Herrera-Estrella A."/>
            <person name="Gabaldon T."/>
            <person name="Grigoriev I.V."/>
        </authorList>
    </citation>
    <scope>NUCLEOTIDE SEQUENCE [LARGE SCALE GENOMIC DNA]</scope>
    <source>
        <strain evidence="2">NRRL 1555(-)</strain>
    </source>
</reference>
<gene>
    <name evidence="1" type="ORF">PHYBLDRAFT_61924</name>
</gene>
<evidence type="ECO:0000313" key="2">
    <source>
        <dbReference type="Proteomes" id="UP000077315"/>
    </source>
</evidence>
<keyword evidence="2" id="KW-1185">Reference proteome</keyword>
<dbReference type="Proteomes" id="UP000077315">
    <property type="component" value="Unassembled WGS sequence"/>
</dbReference>
<sequence>MAHMVIEHAQHTSDISINLILNQEKAYNYVYPEYLRLVLQKFRFSDTIVHCISQLFFSTNILINVNGFGLPIDNHTDQSPLLPLKYLTYANDILIFFKTSSDLDTLHRHLKTYFRASNAQIKMHKAQALYLSDNILKIVKIIISYCQNLQAICPQTQTKQSTLSYLIAKLFWVLDNATAELTHFFWRATLPPNDYPELLLPVNLLIIDCKPFVGALQTGCKHLSDFATNRFWEACRDHTQSPLVPLPLQAKQ</sequence>